<protein>
    <submittedName>
        <fullName evidence="1">Kinase-associated protein B</fullName>
    </submittedName>
</protein>
<dbReference type="InterPro" id="IPR014916">
    <property type="entry name" value="KapB"/>
</dbReference>
<keyword evidence="1" id="KW-0808">Transferase</keyword>
<keyword evidence="2" id="KW-1185">Reference proteome</keyword>
<accession>A0ABT9WYX1</accession>
<dbReference type="SMART" id="SM01298">
    <property type="entry name" value="KapB"/>
    <property type="match status" value="1"/>
</dbReference>
<name>A0ABT9WYX1_9BACI</name>
<evidence type="ECO:0000313" key="2">
    <source>
        <dbReference type="Proteomes" id="UP001223586"/>
    </source>
</evidence>
<dbReference type="GO" id="GO:0016301">
    <property type="term" value="F:kinase activity"/>
    <property type="evidence" value="ECO:0007669"/>
    <property type="project" value="UniProtKB-KW"/>
</dbReference>
<evidence type="ECO:0000313" key="1">
    <source>
        <dbReference type="EMBL" id="MDQ0178439.1"/>
    </source>
</evidence>
<sequence>MNIGETVIAYSKMGKYIGEITEVHPNHYVVRILAVLKHPMQGDLHHPRQVNVPLFHERKAKAYREQTNIPLNMVRPYEGDIPDYQTSLKKAFDTLLEQFQTEKTPFHEKCIEAMKSIQREYELMYNMRW</sequence>
<dbReference type="InterPro" id="IPR038080">
    <property type="entry name" value="KapB_sf"/>
</dbReference>
<dbReference type="EMBL" id="JAUSTT010000045">
    <property type="protein sequence ID" value="MDQ0178439.1"/>
    <property type="molecule type" value="Genomic_DNA"/>
</dbReference>
<comment type="caution">
    <text evidence="1">The sequence shown here is derived from an EMBL/GenBank/DDBJ whole genome shotgun (WGS) entry which is preliminary data.</text>
</comment>
<dbReference type="Gene3D" id="2.30.30.430">
    <property type="entry name" value="Kinase associated protein B domain"/>
    <property type="match status" value="1"/>
</dbReference>
<dbReference type="Proteomes" id="UP001223586">
    <property type="component" value="Unassembled WGS sequence"/>
</dbReference>
<dbReference type="Pfam" id="PF08810">
    <property type="entry name" value="KapB"/>
    <property type="match status" value="1"/>
</dbReference>
<organism evidence="1 2">
    <name type="scientific">Bacillus chungangensis</name>
    <dbReference type="NCBI Taxonomy" id="587633"/>
    <lineage>
        <taxon>Bacteria</taxon>
        <taxon>Bacillati</taxon>
        <taxon>Bacillota</taxon>
        <taxon>Bacilli</taxon>
        <taxon>Bacillales</taxon>
        <taxon>Bacillaceae</taxon>
        <taxon>Bacillus</taxon>
    </lineage>
</organism>
<proteinExistence type="predicted"/>
<reference evidence="1 2" key="1">
    <citation type="submission" date="2023-07" db="EMBL/GenBank/DDBJ databases">
        <title>Genomic Encyclopedia of Type Strains, Phase IV (KMG-IV): sequencing the most valuable type-strain genomes for metagenomic binning, comparative biology and taxonomic classification.</title>
        <authorList>
            <person name="Goeker M."/>
        </authorList>
    </citation>
    <scope>NUCLEOTIDE SEQUENCE [LARGE SCALE GENOMIC DNA]</scope>
    <source>
        <strain evidence="1 2">DSM 23837</strain>
    </source>
</reference>
<dbReference type="SUPFAM" id="SSF141251">
    <property type="entry name" value="Kinase-associated protein B-like"/>
    <property type="match status" value="1"/>
</dbReference>
<gene>
    <name evidence="1" type="ORF">J2S08_004344</name>
</gene>
<keyword evidence="1" id="KW-0418">Kinase</keyword>